<dbReference type="RefSeq" id="WP_084083300.1">
    <property type="nucleotide sequence ID" value="NZ_FQWZ01000004.1"/>
</dbReference>
<dbReference type="PANTHER" id="PTHR30231:SF2">
    <property type="entry name" value="RIBONUCLEASE T"/>
    <property type="match status" value="1"/>
</dbReference>
<dbReference type="InterPro" id="IPR005987">
    <property type="entry name" value="RNase_T"/>
</dbReference>
<feature type="active site" description="Proton donor/acceptor" evidence="5">
    <location>
        <position position="181"/>
    </location>
</feature>
<comment type="caution">
    <text evidence="5">Lacks conserved residue(s) required for the propagation of feature annotation.</text>
</comment>
<dbReference type="EC" id="3.1.13.-" evidence="5"/>
<proteinExistence type="inferred from homology"/>
<accession>A0A1M5NWL8</accession>
<dbReference type="EMBL" id="FQWZ01000004">
    <property type="protein sequence ID" value="SHG93900.1"/>
    <property type="molecule type" value="Genomic_DNA"/>
</dbReference>
<dbReference type="STRING" id="490188.SAMN04488068_1900"/>
<keyword evidence="1 5" id="KW-0819">tRNA processing</keyword>
<dbReference type="GO" id="GO:0005829">
    <property type="term" value="C:cytosol"/>
    <property type="evidence" value="ECO:0007669"/>
    <property type="project" value="TreeGrafter"/>
</dbReference>
<sequence length="231" mass="24843">MDSPVKPPRVGHRFRGFLPVVVDVETGGFNNQTDALLEVAAVILGVDEAGNLVPKQTVFSHVEPFPGANLERASMEVNGIKVDNPLRLARKEPEALAHIFKPIRQAVSEQGCTRAILVGHNAHFDLGFLNAAIARTAIKRSPFHPFSAFDTVSIAGAMLGQTVLAKALVAAGLPYDTREAHSAIYDAERTADLFCLLVNKMRPLYESLVGAQPNLAETYADPLDPPGAEAQ</sequence>
<dbReference type="Pfam" id="PF00929">
    <property type="entry name" value="RNase_T"/>
    <property type="match status" value="1"/>
</dbReference>
<dbReference type="GO" id="GO:0008033">
    <property type="term" value="P:tRNA processing"/>
    <property type="evidence" value="ECO:0007669"/>
    <property type="project" value="UniProtKB-KW"/>
</dbReference>
<dbReference type="GO" id="GO:0000287">
    <property type="term" value="F:magnesium ion binding"/>
    <property type="evidence" value="ECO:0007669"/>
    <property type="project" value="UniProtKB-UniRule"/>
</dbReference>
<evidence type="ECO:0000256" key="5">
    <source>
        <dbReference type="HAMAP-Rule" id="MF_00157"/>
    </source>
</evidence>
<dbReference type="InterPro" id="IPR013520">
    <property type="entry name" value="Ribonucl_H"/>
</dbReference>
<dbReference type="GO" id="GO:0008408">
    <property type="term" value="F:3'-5' exonuclease activity"/>
    <property type="evidence" value="ECO:0007669"/>
    <property type="project" value="TreeGrafter"/>
</dbReference>
<dbReference type="InterPro" id="IPR036397">
    <property type="entry name" value="RNaseH_sf"/>
</dbReference>
<keyword evidence="3 5" id="KW-0378">Hydrolase</keyword>
<dbReference type="Gene3D" id="3.30.420.10">
    <property type="entry name" value="Ribonuclease H-like superfamily/Ribonuclease H"/>
    <property type="match status" value="1"/>
</dbReference>
<feature type="site" description="Important for substrate binding and specificity" evidence="5">
    <location>
        <position position="146"/>
    </location>
</feature>
<evidence type="ECO:0000313" key="7">
    <source>
        <dbReference type="EMBL" id="SHG93900.1"/>
    </source>
</evidence>
<feature type="domain" description="Exonuclease" evidence="6">
    <location>
        <begin position="18"/>
        <end position="203"/>
    </location>
</feature>
<feature type="binding site" evidence="5">
    <location>
        <position position="23"/>
    </location>
    <ligand>
        <name>Mg(2+)</name>
        <dbReference type="ChEBI" id="CHEBI:18420"/>
        <label>1</label>
        <note>catalytic</note>
    </ligand>
</feature>
<keyword evidence="4 5" id="KW-0269">Exonuclease</keyword>
<comment type="subunit">
    <text evidence="5">Homodimer.</text>
</comment>
<reference evidence="7 8" key="1">
    <citation type="submission" date="2016-11" db="EMBL/GenBank/DDBJ databases">
        <authorList>
            <person name="Jaros S."/>
            <person name="Januszkiewicz K."/>
            <person name="Wedrychowicz H."/>
        </authorList>
    </citation>
    <scope>NUCLEOTIDE SEQUENCE [LARGE SCALE GENOMIC DNA]</scope>
    <source>
        <strain evidence="7 8">CGMCC 1.7049</strain>
    </source>
</reference>
<dbReference type="InterPro" id="IPR012337">
    <property type="entry name" value="RNaseH-like_sf"/>
</dbReference>
<comment type="function">
    <text evidence="5">Trims short 3' overhangs of a variety of RNA species, leaving a one or two nucleotide 3' overhang. Responsible for the end-turnover of tRNA: specifically removes the terminal AMP residue from uncharged tRNA (tRNA-C-C-A). Also appears to be involved in tRNA biosynthesis.</text>
</comment>
<evidence type="ECO:0000313" key="8">
    <source>
        <dbReference type="Proteomes" id="UP000199758"/>
    </source>
</evidence>
<organism evidence="7 8">
    <name type="scientific">Hydrocarboniphaga daqingensis</name>
    <dbReference type="NCBI Taxonomy" id="490188"/>
    <lineage>
        <taxon>Bacteria</taxon>
        <taxon>Pseudomonadati</taxon>
        <taxon>Pseudomonadota</taxon>
        <taxon>Gammaproteobacteria</taxon>
        <taxon>Nevskiales</taxon>
        <taxon>Nevskiaceae</taxon>
        <taxon>Hydrocarboniphaga</taxon>
    </lineage>
</organism>
<keyword evidence="5" id="KW-0479">Metal-binding</keyword>
<keyword evidence="5" id="KW-0460">Magnesium</keyword>
<comment type="cofactor">
    <cofactor evidence="5">
        <name>Mg(2+)</name>
        <dbReference type="ChEBI" id="CHEBI:18420"/>
    </cofactor>
    <text evidence="5">Binds two Mg(2+) per subunit. The active form of the enzyme binds two Mg(2+) ions in its active site. The first Mg(2+) forms only one salt bridge with the protein.</text>
</comment>
<dbReference type="Proteomes" id="UP000199758">
    <property type="component" value="Unassembled WGS sequence"/>
</dbReference>
<feature type="binding site" evidence="5">
    <location>
        <position position="25"/>
    </location>
    <ligand>
        <name>Mg(2+)</name>
        <dbReference type="ChEBI" id="CHEBI:18420"/>
        <label>2</label>
        <note>catalytic</note>
    </ligand>
</feature>
<feature type="site" description="Important for substrate binding and specificity" evidence="5">
    <location>
        <position position="124"/>
    </location>
</feature>
<evidence type="ECO:0000256" key="3">
    <source>
        <dbReference type="ARBA" id="ARBA00022801"/>
    </source>
</evidence>
<feature type="binding site" evidence="5">
    <location>
        <position position="186"/>
    </location>
    <ligand>
        <name>Mg(2+)</name>
        <dbReference type="ChEBI" id="CHEBI:18420"/>
        <label>2</label>
        <note>catalytic</note>
    </ligand>
</feature>
<protein>
    <recommendedName>
        <fullName evidence="5">Ribonuclease T</fullName>
        <ecNumber evidence="5">3.1.13.-</ecNumber>
    </recommendedName>
    <alternativeName>
        <fullName evidence="5">Exoribonuclease T</fullName>
        <shortName evidence="5">RNase T</shortName>
    </alternativeName>
</protein>
<evidence type="ECO:0000256" key="4">
    <source>
        <dbReference type="ARBA" id="ARBA00022839"/>
    </source>
</evidence>
<evidence type="ECO:0000259" key="6">
    <source>
        <dbReference type="SMART" id="SM00479"/>
    </source>
</evidence>
<dbReference type="GO" id="GO:0003676">
    <property type="term" value="F:nucleic acid binding"/>
    <property type="evidence" value="ECO:0007669"/>
    <property type="project" value="InterPro"/>
</dbReference>
<feature type="site" description="Important for substrate binding and specificity" evidence="5">
    <location>
        <position position="29"/>
    </location>
</feature>
<dbReference type="OrthoDB" id="9778264at2"/>
<dbReference type="PANTHER" id="PTHR30231">
    <property type="entry name" value="DNA POLYMERASE III SUBUNIT EPSILON"/>
    <property type="match status" value="1"/>
</dbReference>
<dbReference type="GO" id="GO:0045004">
    <property type="term" value="P:DNA replication proofreading"/>
    <property type="evidence" value="ECO:0007669"/>
    <property type="project" value="TreeGrafter"/>
</dbReference>
<evidence type="ECO:0000256" key="2">
    <source>
        <dbReference type="ARBA" id="ARBA00022722"/>
    </source>
</evidence>
<evidence type="ECO:0000256" key="1">
    <source>
        <dbReference type="ARBA" id="ARBA00022694"/>
    </source>
</evidence>
<name>A0A1M5NWL8_9GAMM</name>
<dbReference type="GO" id="GO:0016896">
    <property type="term" value="F:RNA exonuclease activity, producing 5'-phosphomonoesters"/>
    <property type="evidence" value="ECO:0007669"/>
    <property type="project" value="UniProtKB-UniRule"/>
</dbReference>
<dbReference type="HAMAP" id="MF_00157">
    <property type="entry name" value="RNase_T"/>
    <property type="match status" value="1"/>
</dbReference>
<feature type="binding site" evidence="5">
    <location>
        <position position="23"/>
    </location>
    <ligand>
        <name>Mg(2+)</name>
        <dbReference type="ChEBI" id="CHEBI:18420"/>
        <label>2</label>
        <note>catalytic</note>
    </ligand>
</feature>
<feature type="binding site" evidence="5">
    <location>
        <position position="181"/>
    </location>
    <ligand>
        <name>Mg(2+)</name>
        <dbReference type="ChEBI" id="CHEBI:18420"/>
        <label>2</label>
        <note>catalytic</note>
    </ligand>
</feature>
<comment type="similarity">
    <text evidence="5">Belongs to the RNase T family.</text>
</comment>
<dbReference type="AlphaFoldDB" id="A0A1M5NWL8"/>
<dbReference type="SUPFAM" id="SSF53098">
    <property type="entry name" value="Ribonuclease H-like"/>
    <property type="match status" value="1"/>
</dbReference>
<keyword evidence="8" id="KW-1185">Reference proteome</keyword>
<keyword evidence="2 5" id="KW-0540">Nuclease</keyword>
<dbReference type="SMART" id="SM00479">
    <property type="entry name" value="EXOIII"/>
    <property type="match status" value="1"/>
</dbReference>
<gene>
    <name evidence="5" type="primary">rnt</name>
    <name evidence="7" type="ORF">SAMN04488068_1900</name>
</gene>
<dbReference type="NCBIfam" id="TIGR01298">
    <property type="entry name" value="RNaseT"/>
    <property type="match status" value="1"/>
</dbReference>